<dbReference type="RefSeq" id="WP_132870954.1">
    <property type="nucleotide sequence ID" value="NZ_SMGG01000003.1"/>
</dbReference>
<keyword evidence="1" id="KW-0472">Membrane</keyword>
<organism evidence="2 3">
    <name type="scientific">Seleniivibrio woodruffii</name>
    <dbReference type="NCBI Taxonomy" id="1078050"/>
    <lineage>
        <taxon>Bacteria</taxon>
        <taxon>Pseudomonadati</taxon>
        <taxon>Deferribacterota</taxon>
        <taxon>Deferribacteres</taxon>
        <taxon>Deferribacterales</taxon>
        <taxon>Geovibrionaceae</taxon>
        <taxon>Seleniivibrio</taxon>
    </lineage>
</organism>
<evidence type="ECO:0000256" key="1">
    <source>
        <dbReference type="SAM" id="Phobius"/>
    </source>
</evidence>
<comment type="caution">
    <text evidence="2">The sequence shown here is derived from an EMBL/GenBank/DDBJ whole genome shotgun (WGS) entry which is preliminary data.</text>
</comment>
<proteinExistence type="predicted"/>
<feature type="transmembrane region" description="Helical" evidence="1">
    <location>
        <begin position="331"/>
        <end position="348"/>
    </location>
</feature>
<dbReference type="Proteomes" id="UP000294614">
    <property type="component" value="Unassembled WGS sequence"/>
</dbReference>
<dbReference type="OrthoDB" id="5616196at2"/>
<sequence length="380" mass="44151">MEEKHENQCVVEGCELKRSILHNKCVVHCAKGSPSGLSPNYFANQFNEYLKCRISSSSQGVCTLNSVVFPHDWSDDYDSLFRDFDKNIIIEWKDCSFNYNFLPRIKTNFTNCSFNNSFSHDDELNNMNLSFINCTFNGDFKLEHIKSLSLYFQKCRFKNEFIIFDCSIEHFTLLDSNFNLSAKISQSSLGVNECIPRIINSIFTGILSFELSKFPYGLHFDSNITHEPPNFRGIDISSSSAKKVTSRETYRIIKFNLDSVGNIVEANKYFALEMDKLYSELSWKKNLSEKFLLSINKYSSNFGQNWWLPIVWMIVFASLFYIFRDYDPFDYSFLNGIASFIIPYQGIIGDTHQMSKLLCSILFGVLFYQTTVALKRKTRR</sequence>
<name>A0A4R1KC08_9BACT</name>
<dbReference type="AlphaFoldDB" id="A0A4R1KC08"/>
<protein>
    <recommendedName>
        <fullName evidence="4">Pentapeptide repeat protein</fullName>
    </recommendedName>
</protein>
<keyword evidence="3" id="KW-1185">Reference proteome</keyword>
<evidence type="ECO:0008006" key="4">
    <source>
        <dbReference type="Google" id="ProtNLM"/>
    </source>
</evidence>
<evidence type="ECO:0000313" key="2">
    <source>
        <dbReference type="EMBL" id="TCK61560.1"/>
    </source>
</evidence>
<accession>A0A4R1KC08</accession>
<gene>
    <name evidence="2" type="ORF">C8D98_0061</name>
</gene>
<feature type="transmembrane region" description="Helical" evidence="1">
    <location>
        <begin position="354"/>
        <end position="374"/>
    </location>
</feature>
<evidence type="ECO:0000313" key="3">
    <source>
        <dbReference type="Proteomes" id="UP000294614"/>
    </source>
</evidence>
<feature type="transmembrane region" description="Helical" evidence="1">
    <location>
        <begin position="306"/>
        <end position="324"/>
    </location>
</feature>
<keyword evidence="1" id="KW-0812">Transmembrane</keyword>
<reference evidence="2 3" key="1">
    <citation type="submission" date="2019-03" db="EMBL/GenBank/DDBJ databases">
        <title>Genomic Encyclopedia of Type Strains, Phase IV (KMG-IV): sequencing the most valuable type-strain genomes for metagenomic binning, comparative biology and taxonomic classification.</title>
        <authorList>
            <person name="Goeker M."/>
        </authorList>
    </citation>
    <scope>NUCLEOTIDE SEQUENCE [LARGE SCALE GENOMIC DNA]</scope>
    <source>
        <strain evidence="2 3">DSM 24984</strain>
    </source>
</reference>
<keyword evidence="1" id="KW-1133">Transmembrane helix</keyword>
<dbReference type="EMBL" id="SMGG01000003">
    <property type="protein sequence ID" value="TCK61560.1"/>
    <property type="molecule type" value="Genomic_DNA"/>
</dbReference>